<dbReference type="SUPFAM" id="SSF54556">
    <property type="entry name" value="Chitinase insertion domain"/>
    <property type="match status" value="1"/>
</dbReference>
<dbReference type="GO" id="GO:0005576">
    <property type="term" value="C:extracellular region"/>
    <property type="evidence" value="ECO:0007669"/>
    <property type="project" value="TreeGrafter"/>
</dbReference>
<dbReference type="Pfam" id="PF00704">
    <property type="entry name" value="Glyco_hydro_18"/>
    <property type="match status" value="1"/>
</dbReference>
<dbReference type="GO" id="GO:0005975">
    <property type="term" value="P:carbohydrate metabolic process"/>
    <property type="evidence" value="ECO:0007669"/>
    <property type="project" value="InterPro"/>
</dbReference>
<dbReference type="InterPro" id="IPR029070">
    <property type="entry name" value="Chitinase_insertion_sf"/>
</dbReference>
<dbReference type="EnsemblMetazoa" id="AMIN011616-RA">
    <property type="protein sequence ID" value="AMIN011616-PA"/>
    <property type="gene ID" value="AMIN011616"/>
</dbReference>
<dbReference type="PROSITE" id="PS51910">
    <property type="entry name" value="GH18_2"/>
    <property type="match status" value="1"/>
</dbReference>
<evidence type="ECO:0000256" key="2">
    <source>
        <dbReference type="ARBA" id="ARBA00023157"/>
    </source>
</evidence>
<sequence>MSVVRNWLNISGLGRKMKCLCLALVLTCLSVVAAQSNIVCYYDNRAAGYGTPTVPRSLSSTNCTHYVYDGVGVTAQGEIRILSSFDTASGFDDFQSIRRTNTNAKLYVLLVSDRDGGKNLTNAIAGRSEKLVNSVAIFLEQYNFDGVEIDRRTSSKDEFDKSALARFVNRLRSRLYMINKQLAVSVSAQFNDAYDITSLSLYADLINLHAYNFVASTVNTLANLAPLFSSTPNNVVSVNSTVTTWLAAGARKNKLNIVLATYARTYTLASEDQRTVGARGIGPGEAGANTKRAGILGRYEICNQLSEYGSVSDTVTATTHYFKGKSWISIETEDTLVQKLTYVLDNALAGVGVFTLDLDDTDNTCGNGAYRISELAHQYFTTG</sequence>
<feature type="domain" description="GH18" evidence="4">
    <location>
        <begin position="36"/>
        <end position="383"/>
    </location>
</feature>
<keyword evidence="2" id="KW-1015">Disulfide bond</keyword>
<evidence type="ECO:0000313" key="6">
    <source>
        <dbReference type="Proteomes" id="UP000075920"/>
    </source>
</evidence>
<dbReference type="Gene3D" id="3.20.20.80">
    <property type="entry name" value="Glycosidases"/>
    <property type="match status" value="1"/>
</dbReference>
<dbReference type="Gene3D" id="3.10.50.10">
    <property type="match status" value="1"/>
</dbReference>
<evidence type="ECO:0000256" key="3">
    <source>
        <dbReference type="SAM" id="SignalP"/>
    </source>
</evidence>
<accession>A0A182WMI4</accession>
<name>A0A182WMI4_9DIPT</name>
<keyword evidence="6" id="KW-1185">Reference proteome</keyword>
<dbReference type="Proteomes" id="UP000075920">
    <property type="component" value="Unassembled WGS sequence"/>
</dbReference>
<evidence type="ECO:0000259" key="4">
    <source>
        <dbReference type="PROSITE" id="PS51910"/>
    </source>
</evidence>
<evidence type="ECO:0000256" key="1">
    <source>
        <dbReference type="ARBA" id="ARBA00022729"/>
    </source>
</evidence>
<dbReference type="InterPro" id="IPR011583">
    <property type="entry name" value="Chitinase_II/V-like_cat"/>
</dbReference>
<dbReference type="InterPro" id="IPR017853">
    <property type="entry name" value="GH"/>
</dbReference>
<feature type="chain" id="PRO_5008141697" description="GH18 domain-containing protein" evidence="3">
    <location>
        <begin position="35"/>
        <end position="383"/>
    </location>
</feature>
<evidence type="ECO:0000313" key="5">
    <source>
        <dbReference type="EnsemblMetazoa" id="AMIN011616-PA"/>
    </source>
</evidence>
<feature type="signal peptide" evidence="3">
    <location>
        <begin position="1"/>
        <end position="34"/>
    </location>
</feature>
<dbReference type="VEuPathDB" id="VectorBase:AMIN011616"/>
<dbReference type="STRING" id="112268.A0A182WMI4"/>
<keyword evidence="1 3" id="KW-0732">Signal</keyword>
<dbReference type="GO" id="GO:0004568">
    <property type="term" value="F:chitinase activity"/>
    <property type="evidence" value="ECO:0007669"/>
    <property type="project" value="TreeGrafter"/>
</dbReference>
<dbReference type="AlphaFoldDB" id="A0A182WMI4"/>
<reference evidence="6" key="1">
    <citation type="submission" date="2013-03" db="EMBL/GenBank/DDBJ databases">
        <title>The Genome Sequence of Anopheles minimus MINIMUS1.</title>
        <authorList>
            <consortium name="The Broad Institute Genomics Platform"/>
            <person name="Neafsey D.E."/>
            <person name="Walton C."/>
            <person name="Walker B."/>
            <person name="Young S.K."/>
            <person name="Zeng Q."/>
            <person name="Gargeya S."/>
            <person name="Fitzgerald M."/>
            <person name="Haas B."/>
            <person name="Abouelleil A."/>
            <person name="Allen A.W."/>
            <person name="Alvarado L."/>
            <person name="Arachchi H.M."/>
            <person name="Berlin A.M."/>
            <person name="Chapman S.B."/>
            <person name="Gainer-Dewar J."/>
            <person name="Goldberg J."/>
            <person name="Griggs A."/>
            <person name="Gujja S."/>
            <person name="Hansen M."/>
            <person name="Howarth C."/>
            <person name="Imamovic A."/>
            <person name="Ireland A."/>
            <person name="Larimer J."/>
            <person name="McCowan C."/>
            <person name="Murphy C."/>
            <person name="Pearson M."/>
            <person name="Poon T.W."/>
            <person name="Priest M."/>
            <person name="Roberts A."/>
            <person name="Saif S."/>
            <person name="Shea T."/>
            <person name="Sisk P."/>
            <person name="Sykes S."/>
            <person name="Wortman J."/>
            <person name="Nusbaum C."/>
            <person name="Birren B."/>
        </authorList>
    </citation>
    <scope>NUCLEOTIDE SEQUENCE [LARGE SCALE GENOMIC DNA]</scope>
    <source>
        <strain evidence="6">MINIMUS1</strain>
    </source>
</reference>
<dbReference type="InterPro" id="IPR001223">
    <property type="entry name" value="Glyco_hydro18_cat"/>
</dbReference>
<organism evidence="5 6">
    <name type="scientific">Anopheles minimus</name>
    <dbReference type="NCBI Taxonomy" id="112268"/>
    <lineage>
        <taxon>Eukaryota</taxon>
        <taxon>Metazoa</taxon>
        <taxon>Ecdysozoa</taxon>
        <taxon>Arthropoda</taxon>
        <taxon>Hexapoda</taxon>
        <taxon>Insecta</taxon>
        <taxon>Pterygota</taxon>
        <taxon>Neoptera</taxon>
        <taxon>Endopterygota</taxon>
        <taxon>Diptera</taxon>
        <taxon>Nematocera</taxon>
        <taxon>Culicoidea</taxon>
        <taxon>Culicidae</taxon>
        <taxon>Anophelinae</taxon>
        <taxon>Anopheles</taxon>
    </lineage>
</organism>
<dbReference type="SMART" id="SM00636">
    <property type="entry name" value="Glyco_18"/>
    <property type="match status" value="1"/>
</dbReference>
<dbReference type="GO" id="GO:0008061">
    <property type="term" value="F:chitin binding"/>
    <property type="evidence" value="ECO:0007669"/>
    <property type="project" value="InterPro"/>
</dbReference>
<dbReference type="PANTHER" id="PTHR11177">
    <property type="entry name" value="CHITINASE"/>
    <property type="match status" value="1"/>
</dbReference>
<dbReference type="GO" id="GO:0006032">
    <property type="term" value="P:chitin catabolic process"/>
    <property type="evidence" value="ECO:0007669"/>
    <property type="project" value="TreeGrafter"/>
</dbReference>
<dbReference type="SUPFAM" id="SSF51445">
    <property type="entry name" value="(Trans)glycosidases"/>
    <property type="match status" value="1"/>
</dbReference>
<proteinExistence type="predicted"/>
<dbReference type="FunFam" id="3.10.50.10:FF:000001">
    <property type="entry name" value="Chitinase 3-like 1"/>
    <property type="match status" value="1"/>
</dbReference>
<dbReference type="InterPro" id="IPR050314">
    <property type="entry name" value="Glycosyl_Hydrlase_18"/>
</dbReference>
<protein>
    <recommendedName>
        <fullName evidence="4">GH18 domain-containing protein</fullName>
    </recommendedName>
</protein>
<dbReference type="PANTHER" id="PTHR11177:SF360">
    <property type="entry name" value="CHITINASE 4-RELATED"/>
    <property type="match status" value="1"/>
</dbReference>
<reference evidence="5" key="2">
    <citation type="submission" date="2020-05" db="UniProtKB">
        <authorList>
            <consortium name="EnsemblMetazoa"/>
        </authorList>
    </citation>
    <scope>IDENTIFICATION</scope>
    <source>
        <strain evidence="5">MINIMUS1</strain>
    </source>
</reference>